<dbReference type="InterPro" id="IPR010505">
    <property type="entry name" value="MoaA_twitch"/>
</dbReference>
<dbReference type="EMBL" id="SMBU01000012">
    <property type="protein sequence ID" value="TCU97011.1"/>
    <property type="molecule type" value="Genomic_DNA"/>
</dbReference>
<evidence type="ECO:0000256" key="5">
    <source>
        <dbReference type="ARBA" id="ARBA00022741"/>
    </source>
</evidence>
<dbReference type="NCBIfam" id="TIGR02666">
    <property type="entry name" value="moaA"/>
    <property type="match status" value="1"/>
</dbReference>
<dbReference type="PROSITE" id="PS51918">
    <property type="entry name" value="RADICAL_SAM"/>
    <property type="match status" value="1"/>
</dbReference>
<dbReference type="GO" id="GO:1904047">
    <property type="term" value="F:S-adenosyl-L-methionine binding"/>
    <property type="evidence" value="ECO:0007669"/>
    <property type="project" value="UniProtKB-UniRule"/>
</dbReference>
<feature type="binding site" evidence="12">
    <location>
        <position position="103"/>
    </location>
    <ligand>
        <name>GTP</name>
        <dbReference type="ChEBI" id="CHEBI:37565"/>
    </ligand>
</feature>
<dbReference type="InterPro" id="IPR000385">
    <property type="entry name" value="MoaA_NifB_PqqE_Fe-S-bd_CS"/>
</dbReference>
<keyword evidence="15" id="KW-1185">Reference proteome</keyword>
<dbReference type="InterPro" id="IPR006638">
    <property type="entry name" value="Elp3/MiaA/NifB-like_rSAM"/>
</dbReference>
<protein>
    <recommendedName>
        <fullName evidence="1 12">GTP 3',8-cyclase</fullName>
        <ecNumber evidence="1 12">4.1.99.22</ecNumber>
    </recommendedName>
    <alternativeName>
        <fullName evidence="12">Molybdenum cofactor biosynthesis protein A</fullName>
    </alternativeName>
</protein>
<feature type="binding site" evidence="12">
    <location>
        <position position="315"/>
    </location>
    <ligand>
        <name>[4Fe-4S] cluster</name>
        <dbReference type="ChEBI" id="CHEBI:49883"/>
        <label>2</label>
        <note>4Fe-4S-substrate</note>
    </ligand>
</feature>
<dbReference type="Gene3D" id="3.20.20.70">
    <property type="entry name" value="Aldolase class I"/>
    <property type="match status" value="1"/>
</dbReference>
<evidence type="ECO:0000256" key="3">
    <source>
        <dbReference type="ARBA" id="ARBA00022691"/>
    </source>
</evidence>
<evidence type="ECO:0000256" key="1">
    <source>
        <dbReference type="ARBA" id="ARBA00012167"/>
    </source>
</evidence>
<comment type="catalytic activity">
    <reaction evidence="11 12">
        <text>GTP + AH2 + S-adenosyl-L-methionine = (8S)-3',8-cyclo-7,8-dihydroguanosine 5'-triphosphate + 5'-deoxyadenosine + L-methionine + A + H(+)</text>
        <dbReference type="Rhea" id="RHEA:49576"/>
        <dbReference type="ChEBI" id="CHEBI:13193"/>
        <dbReference type="ChEBI" id="CHEBI:15378"/>
        <dbReference type="ChEBI" id="CHEBI:17319"/>
        <dbReference type="ChEBI" id="CHEBI:17499"/>
        <dbReference type="ChEBI" id="CHEBI:37565"/>
        <dbReference type="ChEBI" id="CHEBI:57844"/>
        <dbReference type="ChEBI" id="CHEBI:59789"/>
        <dbReference type="ChEBI" id="CHEBI:131766"/>
        <dbReference type="EC" id="4.1.99.22"/>
    </reaction>
</comment>
<dbReference type="InterPro" id="IPR007197">
    <property type="entry name" value="rSAM"/>
</dbReference>
<comment type="similarity">
    <text evidence="12">Belongs to the radical SAM superfamily. MoaA family.</text>
</comment>
<dbReference type="GO" id="GO:0005525">
    <property type="term" value="F:GTP binding"/>
    <property type="evidence" value="ECO:0007669"/>
    <property type="project" value="UniProtKB-UniRule"/>
</dbReference>
<evidence type="ECO:0000256" key="7">
    <source>
        <dbReference type="ARBA" id="ARBA00023014"/>
    </source>
</evidence>
<dbReference type="InterPro" id="IPR040064">
    <property type="entry name" value="MoaA-like"/>
</dbReference>
<feature type="binding site" evidence="12">
    <location>
        <position position="60"/>
    </location>
    <ligand>
        <name>[4Fe-4S] cluster</name>
        <dbReference type="ChEBI" id="CHEBI:49883"/>
        <label>1</label>
        <note>4Fe-4S-S-AdoMet</note>
    </ligand>
</feature>
<keyword evidence="9 12" id="KW-0501">Molybdenum cofactor biosynthesis</keyword>
<dbReference type="CDD" id="cd01335">
    <property type="entry name" value="Radical_SAM"/>
    <property type="match status" value="1"/>
</dbReference>
<dbReference type="AlphaFoldDB" id="A0A4R3V0R4"/>
<comment type="cofactor">
    <cofactor evidence="12">
        <name>[4Fe-4S] cluster</name>
        <dbReference type="ChEBI" id="CHEBI:49883"/>
    </cofactor>
    <text evidence="12">Binds 2 [4Fe-4S] clusters. Binds 1 [4Fe-4S] cluster coordinated with 3 cysteines and an exchangeable S-adenosyl-L-methionine and 1 [4Fe-4S] cluster coordinated with 3 cysteines and the GTP-derived substrate.</text>
</comment>
<reference evidence="14 15" key="1">
    <citation type="submission" date="2019-03" db="EMBL/GenBank/DDBJ databases">
        <title>Genomic Encyclopedia of Type Strains, Phase IV (KMG-IV): sequencing the most valuable type-strain genomes for metagenomic binning, comparative biology and taxonomic classification.</title>
        <authorList>
            <person name="Goeker M."/>
        </authorList>
    </citation>
    <scope>NUCLEOTIDE SEQUENCE [LARGE SCALE GENOMIC DNA]</scope>
    <source>
        <strain evidence="14 15">DSM 654</strain>
    </source>
</reference>
<feature type="binding site" evidence="12">
    <location>
        <begin position="303"/>
        <end position="305"/>
    </location>
    <ligand>
        <name>GTP</name>
        <dbReference type="ChEBI" id="CHEBI:37565"/>
    </ligand>
</feature>
<gene>
    <name evidence="12" type="primary">moaA</name>
    <name evidence="14" type="ORF">EV671_101222</name>
</gene>
<dbReference type="UniPathway" id="UPA00344"/>
<dbReference type="CDD" id="cd21117">
    <property type="entry name" value="Twitch_MoaA"/>
    <property type="match status" value="1"/>
</dbReference>
<keyword evidence="5 12" id="KW-0547">Nucleotide-binding</keyword>
<dbReference type="GO" id="GO:0046872">
    <property type="term" value="F:metal ion binding"/>
    <property type="evidence" value="ECO:0007669"/>
    <property type="project" value="UniProtKB-KW"/>
</dbReference>
<dbReference type="SMART" id="SM00729">
    <property type="entry name" value="Elp3"/>
    <property type="match status" value="1"/>
</dbReference>
<keyword evidence="6 12" id="KW-0408">Iron</keyword>
<evidence type="ECO:0000313" key="14">
    <source>
        <dbReference type="EMBL" id="TCU97011.1"/>
    </source>
</evidence>
<dbReference type="EC" id="4.1.99.22" evidence="1 12"/>
<dbReference type="SUPFAM" id="SSF102114">
    <property type="entry name" value="Radical SAM enzymes"/>
    <property type="match status" value="1"/>
</dbReference>
<feature type="binding site" evidence="12">
    <location>
        <position position="138"/>
    </location>
    <ligand>
        <name>GTP</name>
        <dbReference type="ChEBI" id="CHEBI:37565"/>
    </ligand>
</feature>
<feature type="binding site" evidence="12">
    <location>
        <position position="200"/>
    </location>
    <ligand>
        <name>GTP</name>
        <dbReference type="ChEBI" id="CHEBI:37565"/>
    </ligand>
</feature>
<dbReference type="GO" id="GO:0006777">
    <property type="term" value="P:Mo-molybdopterin cofactor biosynthetic process"/>
    <property type="evidence" value="ECO:0007669"/>
    <property type="project" value="UniProtKB-UniRule"/>
</dbReference>
<dbReference type="SFLD" id="SFLDG01067">
    <property type="entry name" value="SPASM/twitch_domain_containing"/>
    <property type="match status" value="1"/>
</dbReference>
<keyword evidence="3 12" id="KW-0949">S-adenosyl-L-methionine</keyword>
<feature type="binding site" evidence="12">
    <location>
        <position position="63"/>
    </location>
    <ligand>
        <name>[4Fe-4S] cluster</name>
        <dbReference type="ChEBI" id="CHEBI:49883"/>
        <label>1</label>
        <note>4Fe-4S-S-AdoMet</note>
    </ligand>
</feature>
<organism evidence="14 15">
    <name type="scientific">Roseateles saccharophilus</name>
    <name type="common">Pseudomonas saccharophila</name>
    <dbReference type="NCBI Taxonomy" id="304"/>
    <lineage>
        <taxon>Bacteria</taxon>
        <taxon>Pseudomonadati</taxon>
        <taxon>Pseudomonadota</taxon>
        <taxon>Betaproteobacteria</taxon>
        <taxon>Burkholderiales</taxon>
        <taxon>Sphaerotilaceae</taxon>
        <taxon>Roseateles</taxon>
    </lineage>
</organism>
<dbReference type="PANTHER" id="PTHR22960">
    <property type="entry name" value="MOLYBDOPTERIN COFACTOR SYNTHESIS PROTEIN A"/>
    <property type="match status" value="1"/>
</dbReference>
<dbReference type="Pfam" id="PF06463">
    <property type="entry name" value="Mob_synth_C"/>
    <property type="match status" value="1"/>
</dbReference>
<evidence type="ECO:0000256" key="4">
    <source>
        <dbReference type="ARBA" id="ARBA00022723"/>
    </source>
</evidence>
<comment type="function">
    <text evidence="12">Catalyzes the cyclization of GTP to (8S)-3',8-cyclo-7,8-dihydroguanosine 5'-triphosphate.</text>
</comment>
<keyword evidence="8 12" id="KW-0342">GTP-binding</keyword>
<feature type="binding site" evidence="12">
    <location>
        <position position="162"/>
    </location>
    <ligand>
        <name>S-adenosyl-L-methionine</name>
        <dbReference type="ChEBI" id="CHEBI:59789"/>
    </ligand>
</feature>
<evidence type="ECO:0000256" key="10">
    <source>
        <dbReference type="ARBA" id="ARBA00023239"/>
    </source>
</evidence>
<dbReference type="SFLD" id="SFLDG01386">
    <property type="entry name" value="main_SPASM_domain-containing"/>
    <property type="match status" value="1"/>
</dbReference>
<evidence type="ECO:0000256" key="12">
    <source>
        <dbReference type="HAMAP-Rule" id="MF_01225"/>
    </source>
</evidence>
<proteinExistence type="inferred from homology"/>
<dbReference type="GO" id="GO:0061799">
    <property type="term" value="F:cyclic pyranopterin monophosphate synthase activity"/>
    <property type="evidence" value="ECO:0007669"/>
    <property type="project" value="TreeGrafter"/>
</dbReference>
<dbReference type="Pfam" id="PF04055">
    <property type="entry name" value="Radical_SAM"/>
    <property type="match status" value="1"/>
</dbReference>
<feature type="binding site" evidence="12">
    <location>
        <position position="298"/>
    </location>
    <ligand>
        <name>[4Fe-4S] cluster</name>
        <dbReference type="ChEBI" id="CHEBI:49883"/>
        <label>2</label>
        <note>4Fe-4S-substrate</note>
    </ligand>
</feature>
<keyword evidence="2 12" id="KW-0004">4Fe-4S</keyword>
<feature type="binding site" evidence="12">
    <location>
        <position position="301"/>
    </location>
    <ligand>
        <name>[4Fe-4S] cluster</name>
        <dbReference type="ChEBI" id="CHEBI:49883"/>
        <label>2</label>
        <note>4Fe-4S-substrate</note>
    </ligand>
</feature>
<feature type="domain" description="Radical SAM core" evidence="13">
    <location>
        <begin position="40"/>
        <end position="263"/>
    </location>
</feature>
<dbReference type="InterPro" id="IPR013483">
    <property type="entry name" value="MoaA"/>
</dbReference>
<accession>A0A4R3V0R4</accession>
<feature type="binding site" evidence="12">
    <location>
        <position position="62"/>
    </location>
    <ligand>
        <name>S-adenosyl-L-methionine</name>
        <dbReference type="ChEBI" id="CHEBI:59789"/>
    </ligand>
</feature>
<keyword evidence="7 12" id="KW-0411">Iron-sulfur</keyword>
<evidence type="ECO:0000256" key="9">
    <source>
        <dbReference type="ARBA" id="ARBA00023150"/>
    </source>
</evidence>
<evidence type="ECO:0000256" key="2">
    <source>
        <dbReference type="ARBA" id="ARBA00022485"/>
    </source>
</evidence>
<sequence>MGRAGCATQNRRMDARTAPLLWMPRGAAQSQPADGALRDQRLRPWRDLRISLTDRCNFRCGYCMPRSRFGPGHRFQPQAHLLSFEEIAQVARQALALGVRTLRLTGGEPLLRRDLPELVRQLSRLRTLDGTPPDLALTTNGSLLAGQARELREAGLGRLTVSLDALDDAVFQRMNDVGFPVAEVLRGLEVAAQAGFERIKINMVVRRGVNDDEALPLAEHFRGSGMVLRFIEFMDAGSHNGWKLDEVLPSDELRARIHAHWPLLPLQATRGGETAQRWRYADGGGEVGFISSVSHAFCGDCTRARLTAEGRLYTCLFAARGHDLRPLLRGAQGGEAELREQLAAIWAQRADAYSEQRERLRAEQHERADMHVLGG</sequence>
<comment type="subunit">
    <text evidence="12">Monomer and homodimer.</text>
</comment>
<keyword evidence="4 12" id="KW-0479">Metal-binding</keyword>
<dbReference type="SFLD" id="SFLDS00029">
    <property type="entry name" value="Radical_SAM"/>
    <property type="match status" value="1"/>
</dbReference>
<evidence type="ECO:0000256" key="8">
    <source>
        <dbReference type="ARBA" id="ARBA00023134"/>
    </source>
</evidence>
<dbReference type="HAMAP" id="MF_01225_B">
    <property type="entry name" value="MoaA_B"/>
    <property type="match status" value="1"/>
</dbReference>
<comment type="caution">
    <text evidence="14">The sequence shown here is derived from an EMBL/GenBank/DDBJ whole genome shotgun (WGS) entry which is preliminary data.</text>
</comment>
<evidence type="ECO:0000259" key="13">
    <source>
        <dbReference type="PROSITE" id="PS51918"/>
    </source>
</evidence>
<feature type="binding site" evidence="12">
    <location>
        <position position="107"/>
    </location>
    <ligand>
        <name>S-adenosyl-L-methionine</name>
        <dbReference type="ChEBI" id="CHEBI:59789"/>
    </ligand>
</feature>
<dbReference type="SFLD" id="SFLDG01383">
    <property type="entry name" value="cyclic_pyranopterin_phosphate"/>
    <property type="match status" value="1"/>
</dbReference>
<evidence type="ECO:0000256" key="11">
    <source>
        <dbReference type="ARBA" id="ARBA00048697"/>
    </source>
</evidence>
<feature type="binding site" evidence="12">
    <location>
        <position position="234"/>
    </location>
    <ligand>
        <name>S-adenosyl-L-methionine</name>
        <dbReference type="ChEBI" id="CHEBI:59789"/>
    </ligand>
</feature>
<dbReference type="PANTHER" id="PTHR22960:SF0">
    <property type="entry name" value="MOLYBDENUM COFACTOR BIOSYNTHESIS PROTEIN 1"/>
    <property type="match status" value="1"/>
</dbReference>
<evidence type="ECO:0000313" key="15">
    <source>
        <dbReference type="Proteomes" id="UP000295110"/>
    </source>
</evidence>
<feature type="binding site" evidence="12">
    <location>
        <position position="56"/>
    </location>
    <ligand>
        <name>[4Fe-4S] cluster</name>
        <dbReference type="ChEBI" id="CHEBI:49883"/>
        <label>1</label>
        <note>4Fe-4S-S-AdoMet</note>
    </ligand>
</feature>
<dbReference type="InterPro" id="IPR058240">
    <property type="entry name" value="rSAM_sf"/>
</dbReference>
<comment type="pathway">
    <text evidence="12">Cofactor biosynthesis; molybdopterin biosynthesis.</text>
</comment>
<dbReference type="PROSITE" id="PS01305">
    <property type="entry name" value="MOAA_NIFB_PQQE"/>
    <property type="match status" value="1"/>
</dbReference>
<dbReference type="InterPro" id="IPR050105">
    <property type="entry name" value="MoCo_biosynth_MoaA/MoaC"/>
</dbReference>
<dbReference type="InterPro" id="IPR013785">
    <property type="entry name" value="Aldolase_TIM"/>
</dbReference>
<keyword evidence="10 12" id="KW-0456">Lyase</keyword>
<name>A0A4R3V0R4_ROSSA</name>
<evidence type="ECO:0000256" key="6">
    <source>
        <dbReference type="ARBA" id="ARBA00023004"/>
    </source>
</evidence>
<dbReference type="Proteomes" id="UP000295110">
    <property type="component" value="Unassembled WGS sequence"/>
</dbReference>
<dbReference type="GO" id="GO:0061798">
    <property type="term" value="F:GTP 3',8'-cyclase activity"/>
    <property type="evidence" value="ECO:0007669"/>
    <property type="project" value="UniProtKB-UniRule"/>
</dbReference>
<dbReference type="GO" id="GO:0051539">
    <property type="term" value="F:4 iron, 4 sulfur cluster binding"/>
    <property type="evidence" value="ECO:0007669"/>
    <property type="project" value="UniProtKB-UniRule"/>
</dbReference>
<feature type="binding site" evidence="12">
    <location>
        <position position="49"/>
    </location>
    <ligand>
        <name>GTP</name>
        <dbReference type="ChEBI" id="CHEBI:37565"/>
    </ligand>
</feature>